<dbReference type="Proteomes" id="UP000177507">
    <property type="component" value="Unassembled WGS sequence"/>
</dbReference>
<dbReference type="AlphaFoldDB" id="A0A1F8F0Q4"/>
<gene>
    <name evidence="2" type="ORF">A2831_03055</name>
</gene>
<dbReference type="PANTHER" id="PTHR47539:SF1">
    <property type="entry name" value="PENTATRICOPEPTIDE REPEAT-CONTAINING PROTEIN OTP51, CHLOROPLASTIC"/>
    <property type="match status" value="1"/>
</dbReference>
<dbReference type="Pfam" id="PF03161">
    <property type="entry name" value="LAGLIDADG_2"/>
    <property type="match status" value="1"/>
</dbReference>
<dbReference type="GO" id="GO:0045292">
    <property type="term" value="P:mRNA cis splicing, via spliceosome"/>
    <property type="evidence" value="ECO:0007669"/>
    <property type="project" value="TreeGrafter"/>
</dbReference>
<dbReference type="InterPro" id="IPR004860">
    <property type="entry name" value="LAGLIDADG_dom"/>
</dbReference>
<accession>A0A1F8F0Q4</accession>
<dbReference type="GO" id="GO:0004519">
    <property type="term" value="F:endonuclease activity"/>
    <property type="evidence" value="ECO:0007669"/>
    <property type="project" value="InterPro"/>
</dbReference>
<dbReference type="Gene3D" id="3.10.28.10">
    <property type="entry name" value="Homing endonucleases"/>
    <property type="match status" value="2"/>
</dbReference>
<feature type="domain" description="Homing endonuclease LAGLIDADG" evidence="1">
    <location>
        <begin position="32"/>
        <end position="193"/>
    </location>
</feature>
<name>A0A1F8F0Q4_9BACT</name>
<dbReference type="GO" id="GO:0000373">
    <property type="term" value="P:Group II intron splicing"/>
    <property type="evidence" value="ECO:0007669"/>
    <property type="project" value="TreeGrafter"/>
</dbReference>
<sequence>MKIIPREARKITYSTEIRNLKKRLFLSDAQKAFVVGTILGDANLDLNWSKTNYRLRFSHSVKQEDYVMWKYQNLKEWILTKPRYYAKTRSYFFNTISHSDITSLAGLFLKNGKKIIPDSISDFLQNPITLAVWFMDDGNARVDKNRFDGYHINSQSFTLEENQLLVNALYKNFGVFCRIHKNHGKHRLYIGVKANVEKFKKIIQSLVISSLQYKLG</sequence>
<evidence type="ECO:0000313" key="3">
    <source>
        <dbReference type="Proteomes" id="UP000177507"/>
    </source>
</evidence>
<dbReference type="PANTHER" id="PTHR47539">
    <property type="entry name" value="PENTATRICOPEPTIDE REPEAT-CONTAINING PROTEIN OTP51, CHLOROPLASTIC"/>
    <property type="match status" value="1"/>
</dbReference>
<dbReference type="InterPro" id="IPR052500">
    <property type="entry name" value="Chloro/Mito_RNA_Process"/>
</dbReference>
<dbReference type="GO" id="GO:0048564">
    <property type="term" value="P:photosystem I assembly"/>
    <property type="evidence" value="ECO:0007669"/>
    <property type="project" value="TreeGrafter"/>
</dbReference>
<dbReference type="EMBL" id="MGJI01000001">
    <property type="protein sequence ID" value="OGN05846.1"/>
    <property type="molecule type" value="Genomic_DNA"/>
</dbReference>
<evidence type="ECO:0000313" key="2">
    <source>
        <dbReference type="EMBL" id="OGN05846.1"/>
    </source>
</evidence>
<dbReference type="InterPro" id="IPR027434">
    <property type="entry name" value="Homing_endonucl"/>
</dbReference>
<reference evidence="2 3" key="1">
    <citation type="journal article" date="2016" name="Nat. Commun.">
        <title>Thousands of microbial genomes shed light on interconnected biogeochemical processes in an aquifer system.</title>
        <authorList>
            <person name="Anantharaman K."/>
            <person name="Brown C.T."/>
            <person name="Hug L.A."/>
            <person name="Sharon I."/>
            <person name="Castelle C.J."/>
            <person name="Probst A.J."/>
            <person name="Thomas B.C."/>
            <person name="Singh A."/>
            <person name="Wilkins M.J."/>
            <person name="Karaoz U."/>
            <person name="Brodie E.L."/>
            <person name="Williams K.H."/>
            <person name="Hubbard S.S."/>
            <person name="Banfield J.F."/>
        </authorList>
    </citation>
    <scope>NUCLEOTIDE SEQUENCE [LARGE SCALE GENOMIC DNA]</scope>
</reference>
<evidence type="ECO:0000259" key="1">
    <source>
        <dbReference type="Pfam" id="PF03161"/>
    </source>
</evidence>
<organism evidence="2 3">
    <name type="scientific">Candidatus Yanofskybacteria bacterium RIFCSPHIGHO2_01_FULL_44_17</name>
    <dbReference type="NCBI Taxonomy" id="1802668"/>
    <lineage>
        <taxon>Bacteria</taxon>
        <taxon>Candidatus Yanofskyibacteriota</taxon>
    </lineage>
</organism>
<protein>
    <recommendedName>
        <fullName evidence="1">Homing endonuclease LAGLIDADG domain-containing protein</fullName>
    </recommendedName>
</protein>
<comment type="caution">
    <text evidence="2">The sequence shown here is derived from an EMBL/GenBank/DDBJ whole genome shotgun (WGS) entry which is preliminary data.</text>
</comment>
<dbReference type="SUPFAM" id="SSF55608">
    <property type="entry name" value="Homing endonucleases"/>
    <property type="match status" value="1"/>
</dbReference>
<proteinExistence type="predicted"/>